<feature type="domain" description="GGDEF" evidence="4">
    <location>
        <begin position="225"/>
        <end position="362"/>
    </location>
</feature>
<dbReference type="FunFam" id="3.30.70.270:FF:000001">
    <property type="entry name" value="Diguanylate cyclase domain protein"/>
    <property type="match status" value="1"/>
</dbReference>
<evidence type="ECO:0000256" key="1">
    <source>
        <dbReference type="ARBA" id="ARBA00001946"/>
    </source>
</evidence>
<dbReference type="SMART" id="SM00065">
    <property type="entry name" value="GAF"/>
    <property type="match status" value="1"/>
</dbReference>
<dbReference type="GO" id="GO:0043709">
    <property type="term" value="P:cell adhesion involved in single-species biofilm formation"/>
    <property type="evidence" value="ECO:0007669"/>
    <property type="project" value="TreeGrafter"/>
</dbReference>
<reference evidence="5 6" key="1">
    <citation type="submission" date="2017-08" db="EMBL/GenBank/DDBJ databases">
        <title>Infants hospitalized years apart are colonized by the same room-sourced microbial strains.</title>
        <authorList>
            <person name="Brooks B."/>
            <person name="Olm M.R."/>
            <person name="Firek B.A."/>
            <person name="Baker R."/>
            <person name="Thomas B.C."/>
            <person name="Morowitz M.J."/>
            <person name="Banfield J.F."/>
        </authorList>
    </citation>
    <scope>NUCLEOTIDE SEQUENCE [LARGE SCALE GENOMIC DNA]</scope>
    <source>
        <strain evidence="5">S2_005_003_R2_42</strain>
    </source>
</reference>
<comment type="cofactor">
    <cofactor evidence="1">
        <name>Mg(2+)</name>
        <dbReference type="ChEBI" id="CHEBI:18420"/>
    </cofactor>
</comment>
<gene>
    <name evidence="5" type="ORF">DI564_10825</name>
</gene>
<dbReference type="InterPro" id="IPR000160">
    <property type="entry name" value="GGDEF_dom"/>
</dbReference>
<evidence type="ECO:0000313" key="5">
    <source>
        <dbReference type="EMBL" id="PZQ14046.1"/>
    </source>
</evidence>
<dbReference type="PANTHER" id="PTHR45138">
    <property type="entry name" value="REGULATORY COMPONENTS OF SENSORY TRANSDUCTION SYSTEM"/>
    <property type="match status" value="1"/>
</dbReference>
<organism evidence="5 6">
    <name type="scientific">Rhodanobacter denitrificans</name>
    <dbReference type="NCBI Taxonomy" id="666685"/>
    <lineage>
        <taxon>Bacteria</taxon>
        <taxon>Pseudomonadati</taxon>
        <taxon>Pseudomonadota</taxon>
        <taxon>Gammaproteobacteria</taxon>
        <taxon>Lysobacterales</taxon>
        <taxon>Rhodanobacteraceae</taxon>
        <taxon>Rhodanobacter</taxon>
    </lineage>
</organism>
<dbReference type="InterPro" id="IPR029016">
    <property type="entry name" value="GAF-like_dom_sf"/>
</dbReference>
<accession>A0A2W5KAA3</accession>
<dbReference type="InterPro" id="IPR043128">
    <property type="entry name" value="Rev_trsase/Diguanyl_cyclase"/>
</dbReference>
<dbReference type="InterPro" id="IPR050469">
    <property type="entry name" value="Diguanylate_Cyclase"/>
</dbReference>
<dbReference type="PANTHER" id="PTHR45138:SF9">
    <property type="entry name" value="DIGUANYLATE CYCLASE DGCM-RELATED"/>
    <property type="match status" value="1"/>
</dbReference>
<dbReference type="NCBIfam" id="TIGR00254">
    <property type="entry name" value="GGDEF"/>
    <property type="match status" value="1"/>
</dbReference>
<dbReference type="EMBL" id="QFPO01000008">
    <property type="protein sequence ID" value="PZQ14046.1"/>
    <property type="molecule type" value="Genomic_DNA"/>
</dbReference>
<name>A0A2W5KAA3_9GAMM</name>
<dbReference type="InterPro" id="IPR003018">
    <property type="entry name" value="GAF"/>
</dbReference>
<dbReference type="Gene3D" id="3.30.450.40">
    <property type="match status" value="1"/>
</dbReference>
<dbReference type="GO" id="GO:1902201">
    <property type="term" value="P:negative regulation of bacterial-type flagellum-dependent cell motility"/>
    <property type="evidence" value="ECO:0007669"/>
    <property type="project" value="TreeGrafter"/>
</dbReference>
<evidence type="ECO:0000256" key="2">
    <source>
        <dbReference type="ARBA" id="ARBA00012528"/>
    </source>
</evidence>
<dbReference type="InterPro" id="IPR029787">
    <property type="entry name" value="Nucleotide_cyclase"/>
</dbReference>
<dbReference type="GO" id="GO:0052621">
    <property type="term" value="F:diguanylate cyclase activity"/>
    <property type="evidence" value="ECO:0007669"/>
    <property type="project" value="UniProtKB-EC"/>
</dbReference>
<evidence type="ECO:0000256" key="3">
    <source>
        <dbReference type="ARBA" id="ARBA00034247"/>
    </source>
</evidence>
<dbReference type="PROSITE" id="PS50887">
    <property type="entry name" value="GGDEF"/>
    <property type="match status" value="1"/>
</dbReference>
<dbReference type="GO" id="GO:0005886">
    <property type="term" value="C:plasma membrane"/>
    <property type="evidence" value="ECO:0007669"/>
    <property type="project" value="TreeGrafter"/>
</dbReference>
<protein>
    <recommendedName>
        <fullName evidence="2">diguanylate cyclase</fullName>
        <ecNumber evidence="2">2.7.7.65</ecNumber>
    </recommendedName>
</protein>
<dbReference type="EC" id="2.7.7.65" evidence="2"/>
<evidence type="ECO:0000313" key="6">
    <source>
        <dbReference type="Proteomes" id="UP000249046"/>
    </source>
</evidence>
<dbReference type="SUPFAM" id="SSF55073">
    <property type="entry name" value="Nucleotide cyclase"/>
    <property type="match status" value="1"/>
</dbReference>
<dbReference type="AlphaFoldDB" id="A0A2W5KAA3"/>
<comment type="caution">
    <text evidence="5">The sequence shown here is derived from an EMBL/GenBank/DDBJ whole genome shotgun (WGS) entry which is preliminary data.</text>
</comment>
<dbReference type="Proteomes" id="UP000249046">
    <property type="component" value="Unassembled WGS sequence"/>
</dbReference>
<sequence length="372" mass="40020">MSGGDRGTGRVRRVGHAAAARGGVFAEILAQVSGEAAQGEDLPAILQRIVDCLAARLPVAIASIILLDGDGGHFVQEVWAGRIDLAPPGALPWPVSVGAAGRCARSGRAQLIADVQRDPDYVPGHRDVRSEYLVPIRHRDRLHGVLNLESTQAGFFTADVRRMFDAVAAQIAGTIHLARVVLELEQANRKLQQLSMSDGLTGIANRRCFDEHLDETWRRHARERHWLALLLVDVDCFKRLNDACGHLYGDECLRELARLCGEVFAGTGALVARYGGEEFAIVLPGADAVEARRFGDRLCRQVRSRGLVHPASPVAPCLTVSVGAAAIRPQAAASPSSLIAVADRALYAAKAQGRDRVVARTAQAGRRVELEA</sequence>
<dbReference type="Pfam" id="PF00990">
    <property type="entry name" value="GGDEF"/>
    <property type="match status" value="1"/>
</dbReference>
<dbReference type="CDD" id="cd01949">
    <property type="entry name" value="GGDEF"/>
    <property type="match status" value="1"/>
</dbReference>
<dbReference type="SMART" id="SM00267">
    <property type="entry name" value="GGDEF"/>
    <property type="match status" value="1"/>
</dbReference>
<dbReference type="Pfam" id="PF13185">
    <property type="entry name" value="GAF_2"/>
    <property type="match status" value="1"/>
</dbReference>
<comment type="catalytic activity">
    <reaction evidence="3">
        <text>2 GTP = 3',3'-c-di-GMP + 2 diphosphate</text>
        <dbReference type="Rhea" id="RHEA:24898"/>
        <dbReference type="ChEBI" id="CHEBI:33019"/>
        <dbReference type="ChEBI" id="CHEBI:37565"/>
        <dbReference type="ChEBI" id="CHEBI:58805"/>
        <dbReference type="EC" id="2.7.7.65"/>
    </reaction>
</comment>
<dbReference type="Gene3D" id="3.30.70.270">
    <property type="match status" value="1"/>
</dbReference>
<evidence type="ECO:0000259" key="4">
    <source>
        <dbReference type="PROSITE" id="PS50887"/>
    </source>
</evidence>
<proteinExistence type="predicted"/>
<dbReference type="SUPFAM" id="SSF55781">
    <property type="entry name" value="GAF domain-like"/>
    <property type="match status" value="1"/>
</dbReference>